<dbReference type="AlphaFoldDB" id="A0A2B7Z7X3"/>
<feature type="region of interest" description="Disordered" evidence="1">
    <location>
        <begin position="1"/>
        <end position="62"/>
    </location>
</feature>
<proteinExistence type="predicted"/>
<accession>A0A2B7Z7X3</accession>
<evidence type="ECO:0000256" key="1">
    <source>
        <dbReference type="SAM" id="MobiDB-lite"/>
    </source>
</evidence>
<comment type="caution">
    <text evidence="2">The sequence shown here is derived from an EMBL/GenBank/DDBJ whole genome shotgun (WGS) entry which is preliminary data.</text>
</comment>
<name>A0A2B7Z7X3_9EURO</name>
<sequence>MRSETPQNRGRSRACPSSRSSLRRRPRRNQTWNSSNPSQTHSTETSRDQHSPVDRTDSIVAPDPLQQVNHQLLHAYNVLLQRKIIVTQELNLLNRYLETLQPLHSPNKMDWEPIPPTHAHCVQQPQPQPQQQQSFDVPRLALPEASMQQKPYM</sequence>
<feature type="region of interest" description="Disordered" evidence="1">
    <location>
        <begin position="118"/>
        <end position="153"/>
    </location>
</feature>
<feature type="compositionally biased region" description="Basic and acidic residues" evidence="1">
    <location>
        <begin position="44"/>
        <end position="57"/>
    </location>
</feature>
<reference evidence="2 3" key="1">
    <citation type="submission" date="2017-10" db="EMBL/GenBank/DDBJ databases">
        <title>Comparative genomics in systemic dimorphic fungi from Ajellomycetaceae.</title>
        <authorList>
            <person name="Munoz J.F."/>
            <person name="Mcewen J.G."/>
            <person name="Clay O.K."/>
            <person name="Cuomo C.A."/>
        </authorList>
    </citation>
    <scope>NUCLEOTIDE SEQUENCE [LARGE SCALE GENOMIC DNA]</scope>
    <source>
        <strain evidence="2 3">UAMH4076</strain>
    </source>
</reference>
<dbReference type="EMBL" id="PDND01000090">
    <property type="protein sequence ID" value="PGH32504.1"/>
    <property type="molecule type" value="Genomic_DNA"/>
</dbReference>
<dbReference type="VEuPathDB" id="FungiDB:EMCG_02223"/>
<feature type="compositionally biased region" description="Polar residues" evidence="1">
    <location>
        <begin position="29"/>
        <end position="43"/>
    </location>
</feature>
<gene>
    <name evidence="2" type="ORF">GX50_04678</name>
</gene>
<keyword evidence="3" id="KW-1185">Reference proteome</keyword>
<feature type="compositionally biased region" description="Low complexity" evidence="1">
    <location>
        <begin position="123"/>
        <end position="133"/>
    </location>
</feature>
<protein>
    <submittedName>
        <fullName evidence="2">Uncharacterized protein</fullName>
    </submittedName>
</protein>
<evidence type="ECO:0000313" key="3">
    <source>
        <dbReference type="Proteomes" id="UP000226031"/>
    </source>
</evidence>
<dbReference type="Proteomes" id="UP000226031">
    <property type="component" value="Unassembled WGS sequence"/>
</dbReference>
<organism evidence="2 3">
    <name type="scientific">[Emmonsia] crescens</name>
    <dbReference type="NCBI Taxonomy" id="73230"/>
    <lineage>
        <taxon>Eukaryota</taxon>
        <taxon>Fungi</taxon>
        <taxon>Dikarya</taxon>
        <taxon>Ascomycota</taxon>
        <taxon>Pezizomycotina</taxon>
        <taxon>Eurotiomycetes</taxon>
        <taxon>Eurotiomycetidae</taxon>
        <taxon>Onygenales</taxon>
        <taxon>Ajellomycetaceae</taxon>
        <taxon>Emergomyces</taxon>
    </lineage>
</organism>
<evidence type="ECO:0000313" key="2">
    <source>
        <dbReference type="EMBL" id="PGH32504.1"/>
    </source>
</evidence>